<reference evidence="2 3" key="1">
    <citation type="submission" date="2019-12" db="EMBL/GenBank/DDBJ databases">
        <authorList>
            <person name="Shi Y."/>
        </authorList>
    </citation>
    <scope>NUCLEOTIDE SEQUENCE [LARGE SCALE GENOMIC DNA]</scope>
    <source>
        <strain evidence="2 3">JCM 17929</strain>
    </source>
</reference>
<evidence type="ECO:0000313" key="3">
    <source>
        <dbReference type="Proteomes" id="UP000436989"/>
    </source>
</evidence>
<dbReference type="Proteomes" id="UP000436989">
    <property type="component" value="Unassembled WGS sequence"/>
</dbReference>
<name>A0A6N8GRD9_9MICC</name>
<sequence>MDQYAQHRPVTGPPGPVPSRDGVRPAAPLHCGAPMPVRLLDFADVDDRLNSAVARAALAGRRLHACACGTLQDVPATSGAEGRIVPDGDAVLFRPFFTRRVLAAAGRVEAAEWSLDQQLAGFRTLDLDGAGGPAAVLRAFGAAVRSERRRLDRALGDLGAELRLATRHGVPLAVLVREASLSEQDLVAALALESPQGVGAARTAPVADVQGVTAVDAAPPAAVPGGRAAAAGTSVLPAPVLLPASAPAVGRCRRRGVGVLAAAG</sequence>
<protein>
    <submittedName>
        <fullName evidence="2">Uncharacterized protein</fullName>
    </submittedName>
</protein>
<feature type="region of interest" description="Disordered" evidence="1">
    <location>
        <begin position="1"/>
        <end position="24"/>
    </location>
</feature>
<dbReference type="AlphaFoldDB" id="A0A6N8GRD9"/>
<accession>A0A6N8GRD9</accession>
<comment type="caution">
    <text evidence="2">The sequence shown here is derived from an EMBL/GenBank/DDBJ whole genome shotgun (WGS) entry which is preliminary data.</text>
</comment>
<organism evidence="2 3">
    <name type="scientific">Kocuria sediminis</name>
    <dbReference type="NCBI Taxonomy" id="1038857"/>
    <lineage>
        <taxon>Bacteria</taxon>
        <taxon>Bacillati</taxon>
        <taxon>Actinomycetota</taxon>
        <taxon>Actinomycetes</taxon>
        <taxon>Micrococcales</taxon>
        <taxon>Micrococcaceae</taxon>
        <taxon>Kocuria</taxon>
    </lineage>
</organism>
<dbReference type="RefSeq" id="WP_156270623.1">
    <property type="nucleotide sequence ID" value="NZ_WOGU01000019.1"/>
</dbReference>
<proteinExistence type="predicted"/>
<evidence type="ECO:0000256" key="1">
    <source>
        <dbReference type="SAM" id="MobiDB-lite"/>
    </source>
</evidence>
<gene>
    <name evidence="2" type="ORF">GMA12_16610</name>
</gene>
<keyword evidence="3" id="KW-1185">Reference proteome</keyword>
<evidence type="ECO:0000313" key="2">
    <source>
        <dbReference type="EMBL" id="MUN64742.1"/>
    </source>
</evidence>
<dbReference type="EMBL" id="WOGU01000019">
    <property type="protein sequence ID" value="MUN64742.1"/>
    <property type="molecule type" value="Genomic_DNA"/>
</dbReference>